<keyword evidence="3" id="KW-1185">Reference proteome</keyword>
<dbReference type="SUPFAM" id="SSF55729">
    <property type="entry name" value="Acyl-CoA N-acyltransferases (Nat)"/>
    <property type="match status" value="1"/>
</dbReference>
<evidence type="ECO:0000259" key="1">
    <source>
        <dbReference type="PROSITE" id="PS51186"/>
    </source>
</evidence>
<dbReference type="EC" id="2.3.-.-" evidence="2"/>
<name>A0ABV6HAG6_9ACTN</name>
<dbReference type="InterPro" id="IPR016181">
    <property type="entry name" value="Acyl_CoA_acyltransferase"/>
</dbReference>
<organism evidence="2 3">
    <name type="scientific">Gordonia phosphorivorans</name>
    <dbReference type="NCBI Taxonomy" id="1056982"/>
    <lineage>
        <taxon>Bacteria</taxon>
        <taxon>Bacillati</taxon>
        <taxon>Actinomycetota</taxon>
        <taxon>Actinomycetes</taxon>
        <taxon>Mycobacteriales</taxon>
        <taxon>Gordoniaceae</taxon>
        <taxon>Gordonia</taxon>
    </lineage>
</organism>
<comment type="caution">
    <text evidence="2">The sequence shown here is derived from an EMBL/GenBank/DDBJ whole genome shotgun (WGS) entry which is preliminary data.</text>
</comment>
<keyword evidence="2" id="KW-0012">Acyltransferase</keyword>
<dbReference type="EMBL" id="JBHLWV010000024">
    <property type="protein sequence ID" value="MFC0315886.1"/>
    <property type="molecule type" value="Genomic_DNA"/>
</dbReference>
<evidence type="ECO:0000313" key="3">
    <source>
        <dbReference type="Proteomes" id="UP001589783"/>
    </source>
</evidence>
<keyword evidence="2" id="KW-0808">Transferase</keyword>
<accession>A0ABV6HAG6</accession>
<dbReference type="InterPro" id="IPR000182">
    <property type="entry name" value="GNAT_dom"/>
</dbReference>
<reference evidence="2 3" key="1">
    <citation type="submission" date="2024-09" db="EMBL/GenBank/DDBJ databases">
        <authorList>
            <person name="Sun Q."/>
            <person name="Mori K."/>
        </authorList>
    </citation>
    <scope>NUCLEOTIDE SEQUENCE [LARGE SCALE GENOMIC DNA]</scope>
    <source>
        <strain evidence="2 3">CCM 7957</strain>
    </source>
</reference>
<feature type="domain" description="N-acetyltransferase" evidence="1">
    <location>
        <begin position="110"/>
        <end position="276"/>
    </location>
</feature>
<dbReference type="PROSITE" id="PS51186">
    <property type="entry name" value="GNAT"/>
    <property type="match status" value="1"/>
</dbReference>
<dbReference type="GO" id="GO:0016746">
    <property type="term" value="F:acyltransferase activity"/>
    <property type="evidence" value="ECO:0007669"/>
    <property type="project" value="UniProtKB-KW"/>
</dbReference>
<dbReference type="Gene3D" id="3.40.630.30">
    <property type="match status" value="1"/>
</dbReference>
<proteinExistence type="predicted"/>
<evidence type="ECO:0000313" key="2">
    <source>
        <dbReference type="EMBL" id="MFC0315886.1"/>
    </source>
</evidence>
<protein>
    <submittedName>
        <fullName evidence="2">GNAT family N-acetyltransferase</fullName>
        <ecNumber evidence="2">2.3.-.-</ecNumber>
    </submittedName>
</protein>
<sequence>MWKKILLKQEIGPQDRYAMSSYLTFFETLHLLHMRGALDFELTDELFRNRFFSAVGHPAVAGATLLKDPNSFTNITALMHDWTRYIMANDIPTPVGYPNYLTLTATSRGFEPVDLGPDDLADLLELQAATLTMLQGSPVLRENSAAMFTACLTDPDHHVLGWRKDGRLVAAAILYDGGTSAESIRRYTTSDPEALAASINLKLVITRDGFTRANLSRSLILQLEQIAVGRGKDEILATIHPQNAASRALFGSLGYRQIGKASTGYGTRLIYRRALTAATADRQRSQTPWPSLRS</sequence>
<dbReference type="Pfam" id="PF00583">
    <property type="entry name" value="Acetyltransf_1"/>
    <property type="match status" value="1"/>
</dbReference>
<gene>
    <name evidence="2" type="ORF">ACFFJD_13600</name>
</gene>
<dbReference type="Proteomes" id="UP001589783">
    <property type="component" value="Unassembled WGS sequence"/>
</dbReference>
<dbReference type="RefSeq" id="WP_382365029.1">
    <property type="nucleotide sequence ID" value="NZ_JBHLWV010000024.1"/>
</dbReference>